<comment type="subcellular location">
    <subcellularLocation>
        <location evidence="2">Nucleus</location>
    </subcellularLocation>
</comment>
<dbReference type="Proteomes" id="UP000634136">
    <property type="component" value="Unassembled WGS sequence"/>
</dbReference>
<dbReference type="AlphaFoldDB" id="A0A834X802"/>
<evidence type="ECO:0000256" key="5">
    <source>
        <dbReference type="ARBA" id="ARBA00022723"/>
    </source>
</evidence>
<comment type="similarity">
    <text evidence="3">Belongs to the HARBI1 family.</text>
</comment>
<comment type="cofactor">
    <cofactor evidence="1">
        <name>a divalent metal cation</name>
        <dbReference type="ChEBI" id="CHEBI:60240"/>
    </cofactor>
</comment>
<gene>
    <name evidence="9" type="ORF">G2W53_008189</name>
</gene>
<evidence type="ECO:0000256" key="1">
    <source>
        <dbReference type="ARBA" id="ARBA00001968"/>
    </source>
</evidence>
<keyword evidence="10" id="KW-1185">Reference proteome</keyword>
<dbReference type="InterPro" id="IPR045249">
    <property type="entry name" value="HARBI1-like"/>
</dbReference>
<comment type="caution">
    <text evidence="9">The sequence shown here is derived from an EMBL/GenBank/DDBJ whole genome shotgun (WGS) entry which is preliminary data.</text>
</comment>
<dbReference type="OrthoDB" id="1388652at2759"/>
<keyword evidence="4" id="KW-0540">Nuclease</keyword>
<dbReference type="EMBL" id="JAAIUW010000003">
    <property type="protein sequence ID" value="KAF7839707.1"/>
    <property type="molecule type" value="Genomic_DNA"/>
</dbReference>
<feature type="domain" description="DDE Tnp4" evidence="8">
    <location>
        <begin position="164"/>
        <end position="326"/>
    </location>
</feature>
<evidence type="ECO:0000256" key="6">
    <source>
        <dbReference type="ARBA" id="ARBA00022801"/>
    </source>
</evidence>
<evidence type="ECO:0000256" key="7">
    <source>
        <dbReference type="ARBA" id="ARBA00023242"/>
    </source>
</evidence>
<dbReference type="GO" id="GO:0004518">
    <property type="term" value="F:nuclease activity"/>
    <property type="evidence" value="ECO:0007669"/>
    <property type="project" value="UniProtKB-KW"/>
</dbReference>
<evidence type="ECO:0000313" key="10">
    <source>
        <dbReference type="Proteomes" id="UP000634136"/>
    </source>
</evidence>
<keyword evidence="6" id="KW-0378">Hydrolase</keyword>
<name>A0A834X802_9FABA</name>
<organism evidence="9 10">
    <name type="scientific">Senna tora</name>
    <dbReference type="NCBI Taxonomy" id="362788"/>
    <lineage>
        <taxon>Eukaryota</taxon>
        <taxon>Viridiplantae</taxon>
        <taxon>Streptophyta</taxon>
        <taxon>Embryophyta</taxon>
        <taxon>Tracheophyta</taxon>
        <taxon>Spermatophyta</taxon>
        <taxon>Magnoliopsida</taxon>
        <taxon>eudicotyledons</taxon>
        <taxon>Gunneridae</taxon>
        <taxon>Pentapetalae</taxon>
        <taxon>rosids</taxon>
        <taxon>fabids</taxon>
        <taxon>Fabales</taxon>
        <taxon>Fabaceae</taxon>
        <taxon>Caesalpinioideae</taxon>
        <taxon>Cassia clade</taxon>
        <taxon>Senna</taxon>
    </lineage>
</organism>
<dbReference type="GO" id="GO:0016787">
    <property type="term" value="F:hydrolase activity"/>
    <property type="evidence" value="ECO:0007669"/>
    <property type="project" value="UniProtKB-KW"/>
</dbReference>
<evidence type="ECO:0000256" key="3">
    <source>
        <dbReference type="ARBA" id="ARBA00006958"/>
    </source>
</evidence>
<sequence length="390" mass="45552">MLVGSLDTPHNIKNVMAVVRNLPGMVVGSALWWKASSLLTKQSMREMFLAQEDPELQLQCSSNNNDNVDDKVLTSEDDDIFDLAVCATGIAVEYYLKYFLKTPCRTSSHTELYKSNLVWNQLEACLKLAMTIIKPKDPSFSNVHPKLRNDDRYWPYFKDCIGAIDYTHVPCIVPSQEQIKYIGRKGVTFQNIMAVCDWDMCFTFVWPRWEGTAHDYRIFDQAIRRQDLNFPHPPPLDKYYLVDSGYPTTTEFLGPYKGDRYHLPDFRRATDFRNPNEVFNYYHSSLRCTIEKFRVWKNKFQILRSMPPFKFDTQVHLVTATMAIHNLIRQHSSIDVDFIHYANNDEIVLEMEKGDGSYNTPLYMQSRSSTFMESTRNRIRDEIVENSPYV</sequence>
<evidence type="ECO:0000313" key="9">
    <source>
        <dbReference type="EMBL" id="KAF7839707.1"/>
    </source>
</evidence>
<dbReference type="GO" id="GO:0005634">
    <property type="term" value="C:nucleus"/>
    <property type="evidence" value="ECO:0007669"/>
    <property type="project" value="UniProtKB-SubCell"/>
</dbReference>
<keyword evidence="5" id="KW-0479">Metal-binding</keyword>
<dbReference type="GO" id="GO:0046872">
    <property type="term" value="F:metal ion binding"/>
    <property type="evidence" value="ECO:0007669"/>
    <property type="project" value="UniProtKB-KW"/>
</dbReference>
<accession>A0A834X802</accession>
<protein>
    <submittedName>
        <fullName evidence="9">Putative nuclease HARBI1</fullName>
    </submittedName>
</protein>
<evidence type="ECO:0000256" key="4">
    <source>
        <dbReference type="ARBA" id="ARBA00022722"/>
    </source>
</evidence>
<evidence type="ECO:0000256" key="2">
    <source>
        <dbReference type="ARBA" id="ARBA00004123"/>
    </source>
</evidence>
<evidence type="ECO:0000259" key="8">
    <source>
        <dbReference type="Pfam" id="PF13359"/>
    </source>
</evidence>
<dbReference type="InterPro" id="IPR027806">
    <property type="entry name" value="HARBI1_dom"/>
</dbReference>
<reference evidence="9" key="1">
    <citation type="submission" date="2020-09" db="EMBL/GenBank/DDBJ databases">
        <title>Genome-Enabled Discovery of Anthraquinone Biosynthesis in Senna tora.</title>
        <authorList>
            <person name="Kang S.-H."/>
            <person name="Pandey R.P."/>
            <person name="Lee C.-M."/>
            <person name="Sim J.-S."/>
            <person name="Jeong J.-T."/>
            <person name="Choi B.-S."/>
            <person name="Jung M."/>
            <person name="Ginzburg D."/>
            <person name="Zhao K."/>
            <person name="Won S.Y."/>
            <person name="Oh T.-J."/>
            <person name="Yu Y."/>
            <person name="Kim N.-H."/>
            <person name="Lee O.R."/>
            <person name="Lee T.-H."/>
            <person name="Bashyal P."/>
            <person name="Kim T.-S."/>
            <person name="Lee W.-H."/>
            <person name="Kawkins C."/>
            <person name="Kim C.-K."/>
            <person name="Kim J.S."/>
            <person name="Ahn B.O."/>
            <person name="Rhee S.Y."/>
            <person name="Sohng J.K."/>
        </authorList>
    </citation>
    <scope>NUCLEOTIDE SEQUENCE</scope>
    <source>
        <tissue evidence="9">Leaf</tissue>
    </source>
</reference>
<dbReference type="PANTHER" id="PTHR22930:SF221">
    <property type="entry name" value="NUCLEASE HARBI1"/>
    <property type="match status" value="1"/>
</dbReference>
<dbReference type="PANTHER" id="PTHR22930">
    <property type="match status" value="1"/>
</dbReference>
<dbReference type="Pfam" id="PF13359">
    <property type="entry name" value="DDE_Tnp_4"/>
    <property type="match status" value="1"/>
</dbReference>
<keyword evidence="7" id="KW-0539">Nucleus</keyword>
<proteinExistence type="inferred from homology"/>